<dbReference type="Proteomes" id="UP000315923">
    <property type="component" value="Segment"/>
</dbReference>
<dbReference type="EMBL" id="MK962631">
    <property type="protein sequence ID" value="QDH84085.1"/>
    <property type="molecule type" value="Genomic_DNA"/>
</dbReference>
<organism evidence="2 3">
    <name type="scientific">Achromobacter phage vB_AxyP_19-32_Axy12</name>
    <dbReference type="NCBI Taxonomy" id="2591043"/>
    <lineage>
        <taxon>Viruses</taxon>
        <taxon>Duplodnaviria</taxon>
        <taxon>Heunggongvirae</taxon>
        <taxon>Uroviricota</taxon>
        <taxon>Caudoviricetes</taxon>
        <taxon>Schitoviridae</taxon>
        <taxon>Rothmandenesvirinae</taxon>
        <taxon>Dongdastvirus</taxon>
        <taxon>Dongdastvirus Axy12</taxon>
    </lineage>
</organism>
<keyword evidence="3" id="KW-1185">Reference proteome</keyword>
<evidence type="ECO:0000313" key="2">
    <source>
        <dbReference type="EMBL" id="QDH84085.1"/>
    </source>
</evidence>
<gene>
    <name evidence="2" type="ORF">Axy12_072</name>
</gene>
<feature type="region of interest" description="Disordered" evidence="1">
    <location>
        <begin position="372"/>
        <end position="391"/>
    </location>
</feature>
<protein>
    <submittedName>
        <fullName evidence="2">Putative tail fiber protein</fullName>
    </submittedName>
</protein>
<sequence>MNSQNPFPSGDSCCGTNYDMTVDQLLGNAYQVVKFVAMRMPFIKTVSDNIQSVIDIATNLGKLLELQDKLPELLALQGQLQKLIALFDQLQELVALADNLPQLLTVYDNLDNIQAIVDNMNQIHTVSAEIAKIVSVANNISAVVNVSANLAAILNVETNLPAVDNVSTNITDVRNVSTNMSAVVGVNSNMATVLSVAEFIPELTNINNELVNALEYIEALSGPSGSTQLGHTNSDGSEVTVSTALNDLGANKLSKVAVFGSKTVDVLYRNGVIYESKGTVTKQETRVWMHDFRPTIEDGAAFNTDGGNIFLGHGAGGVSLTALPDADVPPGKDANLQASHNIGIGVQALGSVTIGYKNVAVGNNALRKNTEGHGNSAFGRDAGHENTTGNENTFLGFTAGQLSATGHYNTYSGTSSGYNNTAGQGNTAHGRRALFGMTSGDYNTGIGENAGFGHLSGSYNLYLGKQAANAGITTGSNATVIGSRISGLPNISGVVAIGDGAGKLYVSIFPTGGSPSRMLVESTSATAYDASSVNGQSDQGTSLVLVNNANSATAFSQIAATSRVGGTYGRLVFSGGVNPFIALVSNNQELVRFTPTGGLRFGGATGVAILTGAGSPEGVVTAPPGSMYLNTSGGSGATLWIKEANNTATGWVAK</sequence>
<evidence type="ECO:0000256" key="1">
    <source>
        <dbReference type="SAM" id="MobiDB-lite"/>
    </source>
</evidence>
<proteinExistence type="predicted"/>
<evidence type="ECO:0000313" key="3">
    <source>
        <dbReference type="Proteomes" id="UP000315923"/>
    </source>
</evidence>
<accession>A0A514CUC4</accession>
<reference evidence="2 3" key="1">
    <citation type="submission" date="2019-05" db="EMBL/GenBank/DDBJ databases">
        <title>Complete genome sequence of sixteen phages from Abidjan, cote d'Ivoire, isolated on a single strain of Achromobacter xylosoxidans.</title>
        <authorList>
            <person name="Essoh C."/>
            <person name="Vernadet J.-P."/>
            <person name="Vergnaud G."/>
            <person name="Pourcel C."/>
        </authorList>
    </citation>
    <scope>NUCLEOTIDE SEQUENCE [LARGE SCALE GENOMIC DNA]</scope>
</reference>
<name>A0A514CUC4_9CAUD</name>